<feature type="compositionally biased region" description="Basic residues" evidence="1">
    <location>
        <begin position="1172"/>
        <end position="1181"/>
    </location>
</feature>
<dbReference type="EMBL" id="KV918883">
    <property type="protein sequence ID" value="OSX75986.1"/>
    <property type="molecule type" value="Genomic_DNA"/>
</dbReference>
<evidence type="ECO:0008006" key="4">
    <source>
        <dbReference type="Google" id="ProtNLM"/>
    </source>
</evidence>
<name>A0A1X6P5E6_PORUM</name>
<gene>
    <name evidence="2" type="ORF">BU14_0212s0006</name>
</gene>
<feature type="region of interest" description="Disordered" evidence="1">
    <location>
        <begin position="1053"/>
        <end position="1221"/>
    </location>
</feature>
<dbReference type="PANTHER" id="PTHR45725:SF1">
    <property type="entry name" value="DISHEVELLED ASSOCIATED ACTIVATOR OF MORPHOGENESIS, ISOFORM D"/>
    <property type="match status" value="1"/>
</dbReference>
<feature type="region of interest" description="Disordered" evidence="1">
    <location>
        <begin position="305"/>
        <end position="337"/>
    </location>
</feature>
<sequence length="1400" mass="146575">MRRRAAVAAATAAVAAAAAATAAAVVVPVVAAHGRRLSATTRVTEGSGRRNGRVTAPPPRRRRLRATAAAVAGRRAPPPPPAEGRRRAAAAGGAAGFAPPPPPPTALWWSPPPPAGVPCQRCSCARVAAAACGGRPGDGRRRSVGTPPAPRGSGGGHAAPAPPADQAGAPRSGTPRAAPGPEAPRVGAWAVRQRRAAAAAHVRPRRRRRTVFRRVSTVLSFRKSRVFSRTRFQYAEKPLRLAGLRGGARERGRADAAARVAAALRAAARRAVAARRGAPDGGESDGADVGAAVVRRAWRDAARTAADRRGAAGGVGSDAPVRSARRERDRRRRAEVADRRAAAVTDARCSPLSTRQSALTALRVAVRRRCAPLTPLPDLAPIVLDAAASAPQADATGDEITPVRPGGGGAPRVSVAAAAAAVAAADAAAAAAAAAAAGARAKRRRRADAAAAAAAASGRAAGGSRRRRDGTGGDGGGGGPSLPAAGTRLVMQGGRRSEEDDADALARGDSDDPATLPSTFVVPDNDVAATAPVGASASSSDTDPLTVGPVPRGHRRRARGRHPRTPRRPRGPPADGGVVSDDSDGVLGDAVLAGEYGAGGGDGGDADGPHFQTQPLMFAGATAQSALPLVHDEQVWTLLIEALAMGALHPGWSRARHMAQRQHVAAALSNVTDRVTASLRATAADAWPPVVSRALRSRPRVAVGPPPVAPVGFVACDACRQWKRARSVVRVAGRRYAADVYWPTPIAFSVGREVRVAGAAGKPPATAIHVSLAADEVRRAAVPHAGDEISDSDGDGGRPATGPLRTRRQRQQRRRKRRRRRGGSSGASFASAPSSASGASASSEGDDSSASGSTSSTSAASTEDDQDEFVAPHPTLRRTLRRWHAARAASRHTDAIWAGLSCAHRCLIYHRLAHFFRWAAGVVRRRAVALLASGTVRVSLPAAVDDRDRVIHAVTVRLVGAARLAARLRTYLDDAVEEARLYRVARKPDFFANPSPRLRLLRQHAAAFGGRLDASDHGNHGRAQAAGAPHETHGVWHAVDSPRVHLERVARQTIGRHLDRPRRPKRPPLTAAPPACRPRRDDGVPRPPAATAWPRLGREPAPMHPRPPPAGADATPPPAPHGLPATGPTAGASPINAADGAPPPPQRAAAPPLAPPPPPPPLPLPLMSRRPVAARRRRPRRPPPPPLVLGRPAHVGAHGNAKVYDRRDAGDRRGGGGEGKGALRERRFVRVVQQLACEVFERTAVSILPHRSAESRRSARVTVSASADATKYLFQTTWWDTWASAQQPFIVVRPVTCAHEVLSPVHMRYATASQRRRWSSSVAIYQPSISCSVIGCTTLGDFKMGRDTAAQSKQPPPDRWMIVIVWFGVSSIEGSFSTGTVPLRIWASALDFDGHRRESR</sequence>
<feature type="compositionally biased region" description="Basic and acidic residues" evidence="1">
    <location>
        <begin position="1203"/>
        <end position="1221"/>
    </location>
</feature>
<feature type="compositionally biased region" description="Pro residues" evidence="1">
    <location>
        <begin position="1102"/>
        <end position="1121"/>
    </location>
</feature>
<protein>
    <recommendedName>
        <fullName evidence="4">DUF4211 domain-containing protein</fullName>
    </recommendedName>
</protein>
<feature type="region of interest" description="Disordered" evidence="1">
    <location>
        <begin position="785"/>
        <end position="874"/>
    </location>
</feature>
<reference evidence="2 3" key="1">
    <citation type="submission" date="2017-03" db="EMBL/GenBank/DDBJ databases">
        <title>WGS assembly of Porphyra umbilicalis.</title>
        <authorList>
            <person name="Brawley S.H."/>
            <person name="Blouin N.A."/>
            <person name="Ficko-Blean E."/>
            <person name="Wheeler G.L."/>
            <person name="Lohr M."/>
            <person name="Goodson H.V."/>
            <person name="Jenkins J.W."/>
            <person name="Blaby-Haas C.E."/>
            <person name="Helliwell K.E."/>
            <person name="Chan C."/>
            <person name="Marriage T."/>
            <person name="Bhattacharya D."/>
            <person name="Klein A.S."/>
            <person name="Badis Y."/>
            <person name="Brodie J."/>
            <person name="Cao Y."/>
            <person name="Collen J."/>
            <person name="Dittami S.M."/>
            <person name="Gachon C.M."/>
            <person name="Green B.R."/>
            <person name="Karpowicz S."/>
            <person name="Kim J.W."/>
            <person name="Kudahl U."/>
            <person name="Lin S."/>
            <person name="Michel G."/>
            <person name="Mittag M."/>
            <person name="Olson B.J."/>
            <person name="Pangilinan J."/>
            <person name="Peng Y."/>
            <person name="Qiu H."/>
            <person name="Shu S."/>
            <person name="Singer J.T."/>
            <person name="Smith A.G."/>
            <person name="Sprecher B.N."/>
            <person name="Wagner V."/>
            <person name="Wang W."/>
            <person name="Wang Z.-Y."/>
            <person name="Yan J."/>
            <person name="Yarish C."/>
            <person name="Zoeuner-Riek S."/>
            <person name="Zhuang Y."/>
            <person name="Zou Y."/>
            <person name="Lindquist E.A."/>
            <person name="Grimwood J."/>
            <person name="Barry K."/>
            <person name="Rokhsar D.S."/>
            <person name="Schmutz J."/>
            <person name="Stiller J.W."/>
            <person name="Grossman A.R."/>
            <person name="Prochnik S.E."/>
        </authorList>
    </citation>
    <scope>NUCLEOTIDE SEQUENCE [LARGE SCALE GENOMIC DNA]</scope>
    <source>
        <strain evidence="2">4086291</strain>
    </source>
</reference>
<feature type="region of interest" description="Disordered" evidence="1">
    <location>
        <begin position="1011"/>
        <end position="1030"/>
    </location>
</feature>
<dbReference type="InterPro" id="IPR051425">
    <property type="entry name" value="Formin_Homology"/>
</dbReference>
<feature type="compositionally biased region" description="Basic residues" evidence="1">
    <location>
        <begin position="552"/>
        <end position="570"/>
    </location>
</feature>
<proteinExistence type="predicted"/>
<feature type="compositionally biased region" description="Low complexity" evidence="1">
    <location>
        <begin position="573"/>
        <end position="595"/>
    </location>
</feature>
<feature type="region of interest" description="Disordered" evidence="1">
    <location>
        <begin position="42"/>
        <end position="109"/>
    </location>
</feature>
<organism evidence="2 3">
    <name type="scientific">Porphyra umbilicalis</name>
    <name type="common">Purple laver</name>
    <name type="synonym">Red alga</name>
    <dbReference type="NCBI Taxonomy" id="2786"/>
    <lineage>
        <taxon>Eukaryota</taxon>
        <taxon>Rhodophyta</taxon>
        <taxon>Bangiophyceae</taxon>
        <taxon>Bangiales</taxon>
        <taxon>Bangiaceae</taxon>
        <taxon>Porphyra</taxon>
    </lineage>
</organism>
<evidence type="ECO:0000256" key="1">
    <source>
        <dbReference type="SAM" id="MobiDB-lite"/>
    </source>
</evidence>
<feature type="compositionally biased region" description="Pro residues" evidence="1">
    <location>
        <begin position="98"/>
        <end position="109"/>
    </location>
</feature>
<evidence type="ECO:0000313" key="2">
    <source>
        <dbReference type="EMBL" id="OSX75986.1"/>
    </source>
</evidence>
<feature type="compositionally biased region" description="Basic residues" evidence="1">
    <location>
        <begin position="805"/>
        <end position="822"/>
    </location>
</feature>
<dbReference type="PANTHER" id="PTHR45725">
    <property type="entry name" value="FORMIN HOMOLOGY 2 FAMILY MEMBER"/>
    <property type="match status" value="1"/>
</dbReference>
<feature type="compositionally biased region" description="Pro residues" evidence="1">
    <location>
        <begin position="1141"/>
        <end position="1164"/>
    </location>
</feature>
<feature type="region of interest" description="Disordered" evidence="1">
    <location>
        <begin position="450"/>
        <end position="612"/>
    </location>
</feature>
<feature type="compositionally biased region" description="Low complexity" evidence="1">
    <location>
        <begin position="66"/>
        <end position="75"/>
    </location>
</feature>
<feature type="region of interest" description="Disordered" evidence="1">
    <location>
        <begin position="131"/>
        <end position="186"/>
    </location>
</feature>
<keyword evidence="3" id="KW-1185">Reference proteome</keyword>
<accession>A0A1X6P5E6</accession>
<evidence type="ECO:0000313" key="3">
    <source>
        <dbReference type="Proteomes" id="UP000218209"/>
    </source>
</evidence>
<feature type="compositionally biased region" description="Low complexity" evidence="1">
    <location>
        <begin position="450"/>
        <end position="463"/>
    </location>
</feature>
<feature type="compositionally biased region" description="Basic and acidic residues" evidence="1">
    <location>
        <begin position="324"/>
        <end position="337"/>
    </location>
</feature>
<feature type="compositionally biased region" description="Low complexity" evidence="1">
    <location>
        <begin position="826"/>
        <end position="861"/>
    </location>
</feature>
<dbReference type="Proteomes" id="UP000218209">
    <property type="component" value="Unassembled WGS sequence"/>
</dbReference>